<dbReference type="Pfam" id="PF17779">
    <property type="entry name" value="WHD_NOD2"/>
    <property type="match status" value="1"/>
</dbReference>
<evidence type="ECO:0000256" key="6">
    <source>
        <dbReference type="ARBA" id="ARBA00022840"/>
    </source>
</evidence>
<dbReference type="EMBL" id="JBBPFD010000021">
    <property type="protein sequence ID" value="KAK7883296.1"/>
    <property type="molecule type" value="Genomic_DNA"/>
</dbReference>
<feature type="compositionally biased region" description="Acidic residues" evidence="7">
    <location>
        <begin position="113"/>
        <end position="131"/>
    </location>
</feature>
<evidence type="ECO:0000256" key="4">
    <source>
        <dbReference type="ARBA" id="ARBA00022737"/>
    </source>
</evidence>
<sequence length="780" mass="89577">MEPNAEEDRYSDEEEERKKRQRPPSSYGSMKSDSEDMEEEKGASDEGDQEENECDQEVAGVFNRPDPVVPQEVAVLEGAGVQMNRPISPETEYTMTTMQTKPPGAIVIDTRDDEEELPSEEEYEDEDEDDNCITNSPEPPEPFEPEYEQLMDAYGQPGRLHNEQDLPYIFRNIQNALTELSKEDVYKFKLNFHQRQADFTLQQMFEGDLLDFVDKIIEKFGLDRSLLNTISTLDNIGKTKEADELRVNCKKALIRCSLKQDIIRKYEYIFEGIPQPGRRNLLNDVYVEPEIIHYAEGGVSSSYEPLQSQIHIQNGDSLVSVNNLLRIKKSDGQPVRTVVTSGIAGIGMSVSVGKYCYDWAEQCANKDIQYVITLPFSSLWILRNKNSSGSDEMSIMDVVEYHHSLCKTKTYLNDEDCKFLIIMDSFDCYNAVLDWKNSPTIKENHVPAKIDHLIVNLIRGTLLPNAQVWILGRQAAVSQIPSEFIDAITEIKGFNDEMKDNYLTRRFINAETAAKIVDHYKRLPVLCTLTRQPFICWMVARIFKHNFEKNQDYGRFPPKLTPFYVNTVVIQTNRRLQFYFDKPETNVTWASGDRQMLRDLGKMALKMLEQKSKVFAEEQMKEHGLDVNDVTVFSGLCTELLPIVPGKRRFCFIHSTVQEFLAALYVFALFRVESKNILESSRFFSPSLLSKSIANVVQCAISRTFNSPLGQYDMFLRFLCGLVSPGNNKLLNGNLYNRSNEKMKGQEDVRVLLEKTMQTCPQDRVENLKECLRELTQLDD</sequence>
<dbReference type="GO" id="GO:0005524">
    <property type="term" value="F:ATP binding"/>
    <property type="evidence" value="ECO:0007669"/>
    <property type="project" value="UniProtKB-KW"/>
</dbReference>
<dbReference type="PANTHER" id="PTHR24106">
    <property type="entry name" value="NACHT, LRR AND CARD DOMAINS-CONTAINING"/>
    <property type="match status" value="1"/>
</dbReference>
<keyword evidence="3" id="KW-0433">Leucine-rich repeat</keyword>
<dbReference type="InterPro" id="IPR027417">
    <property type="entry name" value="P-loop_NTPase"/>
</dbReference>
<keyword evidence="10" id="KW-1185">Reference proteome</keyword>
<dbReference type="AlphaFoldDB" id="A0AAW0MVN5"/>
<keyword evidence="5" id="KW-0547">Nucleotide-binding</keyword>
<reference evidence="10" key="1">
    <citation type="submission" date="2024-04" db="EMBL/GenBank/DDBJ databases">
        <title>Salinicola lusitanus LLJ914,a marine bacterium isolated from the Okinawa Trough.</title>
        <authorList>
            <person name="Li J."/>
        </authorList>
    </citation>
    <scope>NUCLEOTIDE SEQUENCE [LARGE SCALE GENOMIC DNA]</scope>
</reference>
<dbReference type="Pfam" id="PF05729">
    <property type="entry name" value="NACHT"/>
    <property type="match status" value="1"/>
</dbReference>
<keyword evidence="6" id="KW-0067">ATP-binding</keyword>
<feature type="region of interest" description="Disordered" evidence="7">
    <location>
        <begin position="113"/>
        <end position="138"/>
    </location>
</feature>
<evidence type="ECO:0000313" key="10">
    <source>
        <dbReference type="Proteomes" id="UP001460270"/>
    </source>
</evidence>
<protein>
    <recommendedName>
        <fullName evidence="8">FISNA domain-containing protein</fullName>
    </recommendedName>
</protein>
<dbReference type="InterPro" id="IPR041075">
    <property type="entry name" value="NOD1/2_WH"/>
</dbReference>
<organism evidence="9 10">
    <name type="scientific">Mugilogobius chulae</name>
    <name type="common">yellowstripe goby</name>
    <dbReference type="NCBI Taxonomy" id="88201"/>
    <lineage>
        <taxon>Eukaryota</taxon>
        <taxon>Metazoa</taxon>
        <taxon>Chordata</taxon>
        <taxon>Craniata</taxon>
        <taxon>Vertebrata</taxon>
        <taxon>Euteleostomi</taxon>
        <taxon>Actinopterygii</taxon>
        <taxon>Neopterygii</taxon>
        <taxon>Teleostei</taxon>
        <taxon>Neoteleostei</taxon>
        <taxon>Acanthomorphata</taxon>
        <taxon>Gobiaria</taxon>
        <taxon>Gobiiformes</taxon>
        <taxon>Gobioidei</taxon>
        <taxon>Gobiidae</taxon>
        <taxon>Gobionellinae</taxon>
        <taxon>Mugilogobius</taxon>
    </lineage>
</organism>
<comment type="subcellular location">
    <subcellularLocation>
        <location evidence="1">Cytoplasm</location>
    </subcellularLocation>
</comment>
<dbReference type="InterPro" id="IPR041267">
    <property type="entry name" value="NLRP_HD2"/>
</dbReference>
<name>A0AAW0MVN5_9GOBI</name>
<keyword evidence="2" id="KW-0963">Cytoplasm</keyword>
<comment type="caution">
    <text evidence="9">The sequence shown here is derived from an EMBL/GenBank/DDBJ whole genome shotgun (WGS) entry which is preliminary data.</text>
</comment>
<accession>A0AAW0MVN5</accession>
<evidence type="ECO:0000256" key="2">
    <source>
        <dbReference type="ARBA" id="ARBA00022490"/>
    </source>
</evidence>
<feature type="region of interest" description="Disordered" evidence="7">
    <location>
        <begin position="1"/>
        <end position="71"/>
    </location>
</feature>
<evidence type="ECO:0000259" key="8">
    <source>
        <dbReference type="SMART" id="SM01288"/>
    </source>
</evidence>
<dbReference type="InterPro" id="IPR051261">
    <property type="entry name" value="NLR"/>
</dbReference>
<proteinExistence type="predicted"/>
<dbReference type="GO" id="GO:0005737">
    <property type="term" value="C:cytoplasm"/>
    <property type="evidence" value="ECO:0007669"/>
    <property type="project" value="UniProtKB-SubCell"/>
</dbReference>
<evidence type="ECO:0000313" key="9">
    <source>
        <dbReference type="EMBL" id="KAK7883296.1"/>
    </source>
</evidence>
<dbReference type="InterPro" id="IPR029495">
    <property type="entry name" value="NACHT-assoc"/>
</dbReference>
<evidence type="ECO:0000256" key="5">
    <source>
        <dbReference type="ARBA" id="ARBA00022741"/>
    </source>
</evidence>
<dbReference type="SMART" id="SM01288">
    <property type="entry name" value="FISNA"/>
    <property type="match status" value="1"/>
</dbReference>
<dbReference type="InterPro" id="IPR007111">
    <property type="entry name" value="NACHT_NTPase"/>
</dbReference>
<evidence type="ECO:0000256" key="7">
    <source>
        <dbReference type="SAM" id="MobiDB-lite"/>
    </source>
</evidence>
<feature type="domain" description="FISNA" evidence="8">
    <location>
        <begin position="257"/>
        <end position="326"/>
    </location>
</feature>
<dbReference type="Gene3D" id="3.40.50.300">
    <property type="entry name" value="P-loop containing nucleotide triphosphate hydrolases"/>
    <property type="match status" value="1"/>
</dbReference>
<evidence type="ECO:0000256" key="1">
    <source>
        <dbReference type="ARBA" id="ARBA00004496"/>
    </source>
</evidence>
<dbReference type="Gene3D" id="1.10.533.10">
    <property type="entry name" value="Death Domain, Fas"/>
    <property type="match status" value="1"/>
</dbReference>
<evidence type="ECO:0000256" key="3">
    <source>
        <dbReference type="ARBA" id="ARBA00022614"/>
    </source>
</evidence>
<dbReference type="InterPro" id="IPR011029">
    <property type="entry name" value="DEATH-like_dom_sf"/>
</dbReference>
<gene>
    <name evidence="9" type="ORF">WMY93_029470</name>
</gene>
<dbReference type="Pfam" id="PF17776">
    <property type="entry name" value="NLRC4_HD2"/>
    <property type="match status" value="1"/>
</dbReference>
<dbReference type="Proteomes" id="UP001460270">
    <property type="component" value="Unassembled WGS sequence"/>
</dbReference>
<keyword evidence="4" id="KW-0677">Repeat</keyword>
<feature type="compositionally biased region" description="Acidic residues" evidence="7">
    <location>
        <begin position="35"/>
        <end position="56"/>
    </location>
</feature>